<gene>
    <name evidence="6" type="ORF">FZ942_32645</name>
</gene>
<feature type="transmembrane region" description="Helical" evidence="5">
    <location>
        <begin position="71"/>
        <end position="91"/>
    </location>
</feature>
<dbReference type="Proteomes" id="UP000324927">
    <property type="component" value="Unassembled WGS sequence"/>
</dbReference>
<dbReference type="GO" id="GO:0004671">
    <property type="term" value="F:protein C-terminal S-isoprenylcysteine carboxyl O-methyltransferase activity"/>
    <property type="evidence" value="ECO:0007669"/>
    <property type="project" value="InterPro"/>
</dbReference>
<evidence type="ECO:0000256" key="4">
    <source>
        <dbReference type="ARBA" id="ARBA00023136"/>
    </source>
</evidence>
<dbReference type="InterPro" id="IPR007269">
    <property type="entry name" value="ICMT_MeTrfase"/>
</dbReference>
<evidence type="ECO:0000313" key="6">
    <source>
        <dbReference type="EMBL" id="KAA0589015.1"/>
    </source>
</evidence>
<dbReference type="GO" id="GO:0016020">
    <property type="term" value="C:membrane"/>
    <property type="evidence" value="ECO:0007669"/>
    <property type="project" value="UniProtKB-SubCell"/>
</dbReference>
<dbReference type="AlphaFoldDB" id="A0A5A9G5F6"/>
<organism evidence="6 7">
    <name type="scientific">Azospirillum lipoferum</name>
    <dbReference type="NCBI Taxonomy" id="193"/>
    <lineage>
        <taxon>Bacteria</taxon>
        <taxon>Pseudomonadati</taxon>
        <taxon>Pseudomonadota</taxon>
        <taxon>Alphaproteobacteria</taxon>
        <taxon>Rhodospirillales</taxon>
        <taxon>Azospirillaceae</taxon>
        <taxon>Azospirillum</taxon>
    </lineage>
</organism>
<feature type="transmembrane region" description="Helical" evidence="5">
    <location>
        <begin position="132"/>
        <end position="158"/>
    </location>
</feature>
<evidence type="ECO:0000256" key="3">
    <source>
        <dbReference type="ARBA" id="ARBA00022989"/>
    </source>
</evidence>
<proteinExistence type="predicted"/>
<sequence>MPAYVMIFVAAALLLRLSTLYVSVKHEKALKRAGATEYGAGNSIVLALAHTAFYIAAIAEGVLRTAPWNDALSWLGMALYGLAALALGAVIRSLGPLWTIKIIVSPNHRLVRSGLFRLVRHPNYILNILPELVGFALALNAPVTLIVGVPLYLIPLFIRVRQEEAAMRRHFSDYA</sequence>
<keyword evidence="4 5" id="KW-0472">Membrane</keyword>
<dbReference type="InterPro" id="IPR052527">
    <property type="entry name" value="Metal_cation-efflux_comp"/>
</dbReference>
<dbReference type="Pfam" id="PF04140">
    <property type="entry name" value="ICMT"/>
    <property type="match status" value="1"/>
</dbReference>
<dbReference type="Gene3D" id="1.20.120.1630">
    <property type="match status" value="1"/>
</dbReference>
<dbReference type="PANTHER" id="PTHR43847:SF1">
    <property type="entry name" value="BLL3993 PROTEIN"/>
    <property type="match status" value="1"/>
</dbReference>
<evidence type="ECO:0000256" key="1">
    <source>
        <dbReference type="ARBA" id="ARBA00004141"/>
    </source>
</evidence>
<keyword evidence="2 5" id="KW-0812">Transmembrane</keyword>
<comment type="caution">
    <text evidence="6">The sequence shown here is derived from an EMBL/GenBank/DDBJ whole genome shotgun (WGS) entry which is preliminary data.</text>
</comment>
<keyword evidence="7" id="KW-1185">Reference proteome</keyword>
<comment type="subcellular location">
    <subcellularLocation>
        <location evidence="1">Membrane</location>
        <topology evidence="1">Multi-pass membrane protein</topology>
    </subcellularLocation>
</comment>
<accession>A0A5A9G5F6</accession>
<dbReference type="EMBL" id="VTTN01000025">
    <property type="protein sequence ID" value="KAA0589015.1"/>
    <property type="molecule type" value="Genomic_DNA"/>
</dbReference>
<evidence type="ECO:0000256" key="2">
    <source>
        <dbReference type="ARBA" id="ARBA00022692"/>
    </source>
</evidence>
<reference evidence="6 7" key="1">
    <citation type="submission" date="2019-08" db="EMBL/GenBank/DDBJ databases">
        <authorList>
            <person name="Grouzdev D."/>
            <person name="Tikhonova E."/>
            <person name="Kravchenko I."/>
        </authorList>
    </citation>
    <scope>NUCLEOTIDE SEQUENCE [LARGE SCALE GENOMIC DNA]</scope>
    <source>
        <strain evidence="6 7">59b</strain>
    </source>
</reference>
<dbReference type="PANTHER" id="PTHR43847">
    <property type="entry name" value="BLL3993 PROTEIN"/>
    <property type="match status" value="1"/>
</dbReference>
<dbReference type="OrthoDB" id="5363370at2"/>
<protein>
    <submittedName>
        <fullName evidence="6">DUF1295 domain-containing protein</fullName>
    </submittedName>
</protein>
<evidence type="ECO:0000313" key="7">
    <source>
        <dbReference type="Proteomes" id="UP000324927"/>
    </source>
</evidence>
<dbReference type="RefSeq" id="WP_149235214.1">
    <property type="nucleotide sequence ID" value="NZ_JALJXJ010000009.1"/>
</dbReference>
<keyword evidence="3 5" id="KW-1133">Transmembrane helix</keyword>
<feature type="transmembrane region" description="Helical" evidence="5">
    <location>
        <begin position="38"/>
        <end position="59"/>
    </location>
</feature>
<name>A0A5A9G5F6_AZOLI</name>
<evidence type="ECO:0000256" key="5">
    <source>
        <dbReference type="SAM" id="Phobius"/>
    </source>
</evidence>